<gene>
    <name evidence="10" type="primary">nad1</name>
</gene>
<proteinExistence type="inferred from homology"/>
<evidence type="ECO:0000256" key="2">
    <source>
        <dbReference type="ARBA" id="ARBA00010535"/>
    </source>
</evidence>
<comment type="similarity">
    <text evidence="2 7">Belongs to the complex I subunit 1 family.</text>
</comment>
<feature type="transmembrane region" description="Helical" evidence="9">
    <location>
        <begin position="177"/>
        <end position="200"/>
    </location>
</feature>
<dbReference type="AlphaFoldDB" id="A0A1J0MNN5"/>
<keyword evidence="6 9" id="KW-0472">Membrane</keyword>
<protein>
    <recommendedName>
        <fullName evidence="3 8">NADH-ubiquinone oxidoreductase chain 1</fullName>
        <ecNumber evidence="8">7.1.1.2</ecNumber>
    </recommendedName>
</protein>
<organism evidence="10">
    <name type="scientific">Paragonimus ohirai</name>
    <dbReference type="NCBI Taxonomy" id="59629"/>
    <lineage>
        <taxon>Eukaryota</taxon>
        <taxon>Metazoa</taxon>
        <taxon>Spiralia</taxon>
        <taxon>Lophotrochozoa</taxon>
        <taxon>Platyhelminthes</taxon>
        <taxon>Trematoda</taxon>
        <taxon>Digenea</taxon>
        <taxon>Plagiorchiida</taxon>
        <taxon>Troglotremata</taxon>
        <taxon>Troglotrematidae</taxon>
        <taxon>Paragonimus</taxon>
    </lineage>
</organism>
<keyword evidence="5 9" id="KW-1133">Transmembrane helix</keyword>
<name>A0A1J0MNN5_9TREM</name>
<evidence type="ECO:0000256" key="6">
    <source>
        <dbReference type="ARBA" id="ARBA00023136"/>
    </source>
</evidence>
<dbReference type="InterPro" id="IPR001694">
    <property type="entry name" value="NADH_UbQ_OxRdtase_su1/FPO"/>
</dbReference>
<keyword evidence="8" id="KW-0830">Ubiquinone</keyword>
<reference evidence="10" key="1">
    <citation type="submission" date="2016-08" db="EMBL/GenBank/DDBJ databases">
        <title>The complete mitochondrial genome of Paragonimus ohirai Miyazaki, 1939: mitogenomic features for taxonomic position in the family Paragonimidae (Trematoda: Platyhelminthes).</title>
        <authorList>
            <person name="Le T.H."/>
            <person name="Vu T.T."/>
            <person name="Doan H.T.T."/>
            <person name="Blair D."/>
            <person name="Agatsuma T."/>
        </authorList>
    </citation>
    <scope>NUCLEOTIDE SEQUENCE</scope>
    <source>
        <strain evidence="10">Kino</strain>
    </source>
</reference>
<evidence type="ECO:0000256" key="5">
    <source>
        <dbReference type="ARBA" id="ARBA00022989"/>
    </source>
</evidence>
<keyword evidence="4 7" id="KW-0812">Transmembrane</keyword>
<dbReference type="GO" id="GO:0008137">
    <property type="term" value="F:NADH dehydrogenase (ubiquinone) activity"/>
    <property type="evidence" value="ECO:0007669"/>
    <property type="project" value="UniProtKB-EC"/>
</dbReference>
<keyword evidence="8 10" id="KW-0496">Mitochondrion</keyword>
<dbReference type="PANTHER" id="PTHR11432">
    <property type="entry name" value="NADH DEHYDROGENASE SUBUNIT 1"/>
    <property type="match status" value="1"/>
</dbReference>
<evidence type="ECO:0000256" key="1">
    <source>
        <dbReference type="ARBA" id="ARBA00004141"/>
    </source>
</evidence>
<feature type="transmembrane region" description="Helical" evidence="9">
    <location>
        <begin position="77"/>
        <end position="99"/>
    </location>
</feature>
<comment type="catalytic activity">
    <reaction evidence="8">
        <text>a ubiquinone + NADH + 5 H(+)(in) = a ubiquinol + NAD(+) + 4 H(+)(out)</text>
        <dbReference type="Rhea" id="RHEA:29091"/>
        <dbReference type="Rhea" id="RHEA-COMP:9565"/>
        <dbReference type="Rhea" id="RHEA-COMP:9566"/>
        <dbReference type="ChEBI" id="CHEBI:15378"/>
        <dbReference type="ChEBI" id="CHEBI:16389"/>
        <dbReference type="ChEBI" id="CHEBI:17976"/>
        <dbReference type="ChEBI" id="CHEBI:57540"/>
        <dbReference type="ChEBI" id="CHEBI:57945"/>
        <dbReference type="EC" id="7.1.1.2"/>
    </reaction>
</comment>
<feature type="transmembrane region" description="Helical" evidence="9">
    <location>
        <begin position="111"/>
        <end position="132"/>
    </location>
</feature>
<comment type="subcellular location">
    <subcellularLocation>
        <location evidence="1">Membrane</location>
        <topology evidence="1">Multi-pass membrane protein</topology>
    </subcellularLocation>
    <subcellularLocation>
        <location evidence="7">Mitochondrion inner membrane</location>
        <topology evidence="7">Multi-pass membrane protein</topology>
    </subcellularLocation>
</comment>
<feature type="transmembrane region" description="Helical" evidence="9">
    <location>
        <begin position="144"/>
        <end position="171"/>
    </location>
</feature>
<feature type="transmembrane region" description="Helical" evidence="9">
    <location>
        <begin position="246"/>
        <end position="267"/>
    </location>
</feature>
<feature type="transmembrane region" description="Helical" evidence="9">
    <location>
        <begin position="279"/>
        <end position="300"/>
    </location>
</feature>
<geneLocation type="mitochondrion" evidence="10"/>
<keyword evidence="7" id="KW-0520">NAD</keyword>
<evidence type="ECO:0000256" key="7">
    <source>
        <dbReference type="RuleBase" id="RU000471"/>
    </source>
</evidence>
<accession>A0A1J0MNN5</accession>
<dbReference type="GO" id="GO:0009060">
    <property type="term" value="P:aerobic respiration"/>
    <property type="evidence" value="ECO:0007669"/>
    <property type="project" value="TreeGrafter"/>
</dbReference>
<sequence>MVSLLTGVYLFLSSLISFGLIMLFVAFFILGERKVLGYIQFRKGPNKVGLVGLLQSFADLLKLVIKFKVSSFQGRSWLSWWGVGVLVLLGCLYCVFFSFSYSGLSSSNSALWLLVITSVTGYSLLSIGWGSYNKYALLSCLRSAFGSVTFEACFMCIVLLLAIVSGIYSLGPCLERSFFISLSLPCCYILWLVGSLCECNRTPLDYAEAESELVSGLNTEYCNVPFTCLFACEYLIMFIFSWLGSVIFWGGGAVLFLTVFHVIFFVWARATLPRVRYDYFVRFMWKWAVLVLVFSFFLVLV</sequence>
<evidence type="ECO:0000313" key="10">
    <source>
        <dbReference type="EMBL" id="APD26973.1"/>
    </source>
</evidence>
<dbReference type="EC" id="7.1.1.2" evidence="8"/>
<dbReference type="Pfam" id="PF00146">
    <property type="entry name" value="NADHdh"/>
    <property type="match status" value="1"/>
</dbReference>
<dbReference type="PANTHER" id="PTHR11432:SF3">
    <property type="entry name" value="NADH-UBIQUINONE OXIDOREDUCTASE CHAIN 1"/>
    <property type="match status" value="1"/>
</dbReference>
<evidence type="ECO:0000256" key="9">
    <source>
        <dbReference type="SAM" id="Phobius"/>
    </source>
</evidence>
<evidence type="ECO:0000256" key="8">
    <source>
        <dbReference type="RuleBase" id="RU000473"/>
    </source>
</evidence>
<dbReference type="EMBL" id="KX765277">
    <property type="protein sequence ID" value="APD26973.1"/>
    <property type="molecule type" value="Genomic_DNA"/>
</dbReference>
<feature type="transmembrane region" description="Helical" evidence="9">
    <location>
        <begin position="7"/>
        <end position="28"/>
    </location>
</feature>
<evidence type="ECO:0000256" key="4">
    <source>
        <dbReference type="ARBA" id="ARBA00022692"/>
    </source>
</evidence>
<dbReference type="GO" id="GO:0005743">
    <property type="term" value="C:mitochondrial inner membrane"/>
    <property type="evidence" value="ECO:0007669"/>
    <property type="project" value="UniProtKB-SubCell"/>
</dbReference>
<feature type="transmembrane region" description="Helical" evidence="9">
    <location>
        <begin position="221"/>
        <end position="240"/>
    </location>
</feature>
<evidence type="ECO:0000256" key="3">
    <source>
        <dbReference type="ARBA" id="ARBA00021009"/>
    </source>
</evidence>
<dbReference type="GO" id="GO:0003954">
    <property type="term" value="F:NADH dehydrogenase activity"/>
    <property type="evidence" value="ECO:0007669"/>
    <property type="project" value="TreeGrafter"/>
</dbReference>